<keyword evidence="3" id="KW-1185">Reference proteome</keyword>
<accession>A0A1X2IQH9</accession>
<dbReference type="OrthoDB" id="10466793at2759"/>
<protein>
    <submittedName>
        <fullName evidence="2">Uncharacterized protein</fullName>
    </submittedName>
</protein>
<keyword evidence="1" id="KW-1133">Transmembrane helix</keyword>
<keyword evidence="1" id="KW-0472">Membrane</keyword>
<gene>
    <name evidence="2" type="ORF">BCR42DRAFT_409005</name>
</gene>
<dbReference type="Proteomes" id="UP000193560">
    <property type="component" value="Unassembled WGS sequence"/>
</dbReference>
<keyword evidence="1" id="KW-0812">Transmembrane</keyword>
<feature type="transmembrane region" description="Helical" evidence="1">
    <location>
        <begin position="28"/>
        <end position="47"/>
    </location>
</feature>
<evidence type="ECO:0000313" key="3">
    <source>
        <dbReference type="Proteomes" id="UP000193560"/>
    </source>
</evidence>
<comment type="caution">
    <text evidence="2">The sequence shown here is derived from an EMBL/GenBank/DDBJ whole genome shotgun (WGS) entry which is preliminary data.</text>
</comment>
<name>A0A1X2IQH9_9FUNG</name>
<proteinExistence type="predicted"/>
<sequence>MPHDLERYGSMYRYQDDEESIHQSRRHALFMLLVVACMSCVFFSYRVSSGSGTPCSTYIIWMPSCNREEYMTG</sequence>
<reference evidence="2 3" key="1">
    <citation type="submission" date="2016-07" db="EMBL/GenBank/DDBJ databases">
        <title>Pervasive Adenine N6-methylation of Active Genes in Fungi.</title>
        <authorList>
            <consortium name="DOE Joint Genome Institute"/>
            <person name="Mondo S.J."/>
            <person name="Dannebaum R.O."/>
            <person name="Kuo R.C."/>
            <person name="Labutti K."/>
            <person name="Haridas S."/>
            <person name="Kuo A."/>
            <person name="Salamov A."/>
            <person name="Ahrendt S.R."/>
            <person name="Lipzen A."/>
            <person name="Sullivan W."/>
            <person name="Andreopoulos W.B."/>
            <person name="Clum A."/>
            <person name="Lindquist E."/>
            <person name="Daum C."/>
            <person name="Ramamoorthy G.K."/>
            <person name="Gryganskyi A."/>
            <person name="Culley D."/>
            <person name="Magnuson J.K."/>
            <person name="James T.Y."/>
            <person name="O'Malley M.A."/>
            <person name="Stajich J.E."/>
            <person name="Spatafora J.W."/>
            <person name="Visel A."/>
            <person name="Grigoriev I.V."/>
        </authorList>
    </citation>
    <scope>NUCLEOTIDE SEQUENCE [LARGE SCALE GENOMIC DNA]</scope>
    <source>
        <strain evidence="2 3">NRRL 1336</strain>
    </source>
</reference>
<evidence type="ECO:0000256" key="1">
    <source>
        <dbReference type="SAM" id="Phobius"/>
    </source>
</evidence>
<evidence type="ECO:0000313" key="2">
    <source>
        <dbReference type="EMBL" id="ORZ20545.1"/>
    </source>
</evidence>
<dbReference type="AlphaFoldDB" id="A0A1X2IQH9"/>
<organism evidence="2 3">
    <name type="scientific">Absidia repens</name>
    <dbReference type="NCBI Taxonomy" id="90262"/>
    <lineage>
        <taxon>Eukaryota</taxon>
        <taxon>Fungi</taxon>
        <taxon>Fungi incertae sedis</taxon>
        <taxon>Mucoromycota</taxon>
        <taxon>Mucoromycotina</taxon>
        <taxon>Mucoromycetes</taxon>
        <taxon>Mucorales</taxon>
        <taxon>Cunninghamellaceae</taxon>
        <taxon>Absidia</taxon>
    </lineage>
</organism>
<dbReference type="EMBL" id="MCGE01000006">
    <property type="protein sequence ID" value="ORZ20545.1"/>
    <property type="molecule type" value="Genomic_DNA"/>
</dbReference>